<feature type="compositionally biased region" description="Basic residues" evidence="1">
    <location>
        <begin position="70"/>
        <end position="81"/>
    </location>
</feature>
<evidence type="ECO:0000256" key="1">
    <source>
        <dbReference type="SAM" id="MobiDB-lite"/>
    </source>
</evidence>
<feature type="region of interest" description="Disordered" evidence="1">
    <location>
        <begin position="313"/>
        <end position="337"/>
    </location>
</feature>
<feature type="compositionally biased region" description="Basic and acidic residues" evidence="1">
    <location>
        <begin position="29"/>
        <end position="41"/>
    </location>
</feature>
<keyword evidence="3" id="KW-1185">Reference proteome</keyword>
<gene>
    <name evidence="2" type="ORF">ACET3X_001317</name>
</gene>
<dbReference type="RefSeq" id="XP_069311559.1">
    <property type="nucleotide sequence ID" value="XM_069446595.1"/>
</dbReference>
<feature type="compositionally biased region" description="Basic and acidic residues" evidence="1">
    <location>
        <begin position="401"/>
        <end position="412"/>
    </location>
</feature>
<dbReference type="GeneID" id="96081639"/>
<accession>A0ABR3UY05</accession>
<evidence type="ECO:0000313" key="3">
    <source>
        <dbReference type="Proteomes" id="UP001578633"/>
    </source>
</evidence>
<feature type="region of interest" description="Disordered" evidence="1">
    <location>
        <begin position="158"/>
        <end position="193"/>
    </location>
</feature>
<feature type="compositionally biased region" description="Low complexity" evidence="1">
    <location>
        <begin position="1"/>
        <end position="18"/>
    </location>
</feature>
<feature type="region of interest" description="Disordered" evidence="1">
    <location>
        <begin position="1"/>
        <end position="100"/>
    </location>
</feature>
<organism evidence="2 3">
    <name type="scientific">Alternaria dauci</name>
    <dbReference type="NCBI Taxonomy" id="48095"/>
    <lineage>
        <taxon>Eukaryota</taxon>
        <taxon>Fungi</taxon>
        <taxon>Dikarya</taxon>
        <taxon>Ascomycota</taxon>
        <taxon>Pezizomycotina</taxon>
        <taxon>Dothideomycetes</taxon>
        <taxon>Pleosporomycetidae</taxon>
        <taxon>Pleosporales</taxon>
        <taxon>Pleosporineae</taxon>
        <taxon>Pleosporaceae</taxon>
        <taxon>Alternaria</taxon>
        <taxon>Alternaria sect. Porri</taxon>
    </lineage>
</organism>
<name>A0ABR3UY05_9PLEO</name>
<protein>
    <submittedName>
        <fullName evidence="2">Uncharacterized protein</fullName>
    </submittedName>
</protein>
<reference evidence="2 3" key="1">
    <citation type="submission" date="2024-09" db="EMBL/GenBank/DDBJ databases">
        <title>T2T genomes of carrot and Alternaria dauci and their utility for understanding host-pathogen interaction during carrot leaf blight disease.</title>
        <authorList>
            <person name="Liu W."/>
            <person name="Xu S."/>
            <person name="Ou C."/>
            <person name="Liu X."/>
            <person name="Zhuang F."/>
            <person name="Deng X.W."/>
        </authorList>
    </citation>
    <scope>NUCLEOTIDE SEQUENCE [LARGE SCALE GENOMIC DNA]</scope>
    <source>
        <strain evidence="2 3">A2016</strain>
    </source>
</reference>
<feature type="region of interest" description="Disordered" evidence="1">
    <location>
        <begin position="396"/>
        <end position="415"/>
    </location>
</feature>
<sequence>MSATTNTTSGSAAPANNTDTSVALSQEEPMPRKATEVEAKRVATVATQEKLEEEFPFKSRRLILKDKPSRPTHRPAKKNRKPLSPPSNKNHDTRTATVKAKAVNEERKELASLSVPRPKLNYDTIVEQRVVNGTVEPITEPVCSQPTFVVSKSPSVYEDIAESHDTPQAAASDTSTDSDPVAESDKDSEGDVPQLIRASSTASQGSDSLGNAIDLAEAASAMELLHEYDDVLMTDVDDEPPLPSLAKEVADKTPLSIETVSGACSCCPSSILSMQNAALYPLRLSRDEEAALVSMHVAPVQIPVTVSKQQKLNKTEKKVANAPEIPKEAGRKQPELDTARTTTGVVDIITPVDDGYVATLLNMPNGSGMTKESRDLHEKLIAMHVAPLSALIIAPKQQKTSKSERKATKADQKAPVLEQTDEPNFVASLLSKPNGPGESKEARDLHNAIVRMHIAPFELPLSHQQQKKAKEAKSAEHVGAKSIHGFIAVDMSASDKKIIVGDDQTFVVAELIADEFNHEEDTLIEDVSKFDSSAFTKAKDDLQQITVQVKNTIEEQTAVIPDDNTPVTPLMSDPDLSSSSSDYQNSTKTSSHSPVASTLDFVRRKAEEARTTFLGKVSLEMFINTLHFELCDGTTTKDDVCEAFSSLAGRPTADLESIKTQRKIKLGNTSLYGFLHQLDFDNDGVTFIGKVINVYNETAKNELASSKLDVAFWLAESSRDEDSRQSLYSQRASQIGGFPHVNA</sequence>
<dbReference type="EMBL" id="JBHGVX010000001">
    <property type="protein sequence ID" value="KAL1800975.1"/>
    <property type="molecule type" value="Genomic_DNA"/>
</dbReference>
<feature type="compositionally biased region" description="Polar residues" evidence="1">
    <location>
        <begin position="169"/>
        <end position="178"/>
    </location>
</feature>
<feature type="region of interest" description="Disordered" evidence="1">
    <location>
        <begin position="557"/>
        <end position="593"/>
    </location>
</feature>
<comment type="caution">
    <text evidence="2">The sequence shown here is derived from an EMBL/GenBank/DDBJ whole genome shotgun (WGS) entry which is preliminary data.</text>
</comment>
<proteinExistence type="predicted"/>
<dbReference type="Proteomes" id="UP001578633">
    <property type="component" value="Chromosome 1"/>
</dbReference>
<evidence type="ECO:0000313" key="2">
    <source>
        <dbReference type="EMBL" id="KAL1800975.1"/>
    </source>
</evidence>
<feature type="compositionally biased region" description="Low complexity" evidence="1">
    <location>
        <begin position="572"/>
        <end position="591"/>
    </location>
</feature>
<feature type="compositionally biased region" description="Basic and acidic residues" evidence="1">
    <location>
        <begin position="49"/>
        <end position="69"/>
    </location>
</feature>